<keyword evidence="2 4" id="KW-0808">Transferase</keyword>
<evidence type="ECO:0000256" key="4">
    <source>
        <dbReference type="RuleBase" id="RU361267"/>
    </source>
</evidence>
<comment type="catalytic activity">
    <reaction evidence="4">
        <text>a 1-acyl-sn-glycero-3-phosphate + an acyl-CoA = a 1,2-diacyl-sn-glycero-3-phosphate + CoA</text>
        <dbReference type="Rhea" id="RHEA:19709"/>
        <dbReference type="ChEBI" id="CHEBI:57287"/>
        <dbReference type="ChEBI" id="CHEBI:57970"/>
        <dbReference type="ChEBI" id="CHEBI:58342"/>
        <dbReference type="ChEBI" id="CHEBI:58608"/>
        <dbReference type="EC" id="2.3.1.51"/>
    </reaction>
</comment>
<dbReference type="CDD" id="cd07989">
    <property type="entry name" value="LPLAT_AGPAT-like"/>
    <property type="match status" value="1"/>
</dbReference>
<dbReference type="EMBL" id="JAQMTU010000018">
    <property type="protein sequence ID" value="MDB9485412.1"/>
    <property type="molecule type" value="Genomic_DNA"/>
</dbReference>
<keyword evidence="4" id="KW-0594">Phospholipid biosynthesis</keyword>
<organism evidence="6 7">
    <name type="scientific">Dolichospermum circinale CS-537/01</name>
    <dbReference type="NCBI Taxonomy" id="3021739"/>
    <lineage>
        <taxon>Bacteria</taxon>
        <taxon>Bacillati</taxon>
        <taxon>Cyanobacteriota</taxon>
        <taxon>Cyanophyceae</taxon>
        <taxon>Nostocales</taxon>
        <taxon>Aphanizomenonaceae</taxon>
        <taxon>Dolichospermum</taxon>
        <taxon>Dolichospermum circinale</taxon>
    </lineage>
</organism>
<keyword evidence="4" id="KW-0444">Lipid biosynthesis</keyword>
<accession>A0ABT5A2I3</accession>
<gene>
    <name evidence="6" type="ORF">PN492_02425</name>
</gene>
<comment type="similarity">
    <text evidence="1 4">Belongs to the 1-acyl-sn-glycerol-3-phosphate acyltransferase family.</text>
</comment>
<dbReference type="SMART" id="SM00563">
    <property type="entry name" value="PlsC"/>
    <property type="match status" value="1"/>
</dbReference>
<keyword evidence="3 4" id="KW-0012">Acyltransferase</keyword>
<dbReference type="EC" id="2.3.1.51" evidence="4"/>
<evidence type="ECO:0000313" key="6">
    <source>
        <dbReference type="EMBL" id="MDB9485412.1"/>
    </source>
</evidence>
<evidence type="ECO:0000256" key="2">
    <source>
        <dbReference type="ARBA" id="ARBA00022679"/>
    </source>
</evidence>
<keyword evidence="4" id="KW-1208">Phospholipid metabolism</keyword>
<protein>
    <recommendedName>
        <fullName evidence="4">1-acyl-sn-glycerol-3-phosphate acyltransferase</fullName>
        <ecNumber evidence="4">2.3.1.51</ecNumber>
    </recommendedName>
</protein>
<dbReference type="Pfam" id="PF01553">
    <property type="entry name" value="Acyltransferase"/>
    <property type="match status" value="1"/>
</dbReference>
<dbReference type="Proteomes" id="UP001212123">
    <property type="component" value="Unassembled WGS sequence"/>
</dbReference>
<dbReference type="PANTHER" id="PTHR10434">
    <property type="entry name" value="1-ACYL-SN-GLYCEROL-3-PHOSPHATE ACYLTRANSFERASE"/>
    <property type="match status" value="1"/>
</dbReference>
<evidence type="ECO:0000313" key="7">
    <source>
        <dbReference type="Proteomes" id="UP001212123"/>
    </source>
</evidence>
<dbReference type="RefSeq" id="WP_028084717.1">
    <property type="nucleotide sequence ID" value="NZ_JAQMTU010000018.1"/>
</dbReference>
<reference evidence="6 7" key="1">
    <citation type="submission" date="2023-01" db="EMBL/GenBank/DDBJ databases">
        <title>Genomes from the Australian National Cyanobacteria Reference Collection.</title>
        <authorList>
            <person name="Willis A."/>
            <person name="Lee E.M.F."/>
        </authorList>
    </citation>
    <scope>NUCLEOTIDE SEQUENCE [LARGE SCALE GENOMIC DNA]</scope>
    <source>
        <strain evidence="6 7">CS-537/01</strain>
    </source>
</reference>
<sequence>MTRTREPLVSLALYHAFKWSVVSPLLHTYFRGKIYGAENVPQSGAVIIVSNHASYFDPPIVSSCVRRPVAYMAKEELFKVPVLAQAIKLYGAYPVSRGSADRNAIRAALEYLENGWAVGVFLEGTRTPDGRISDPKRGAALLAAKAKAPFLPVCLWGSEQILQPGSSLPRPVPLTIRIGQLIDAPTSTNKEELERVTQQCATVINEMHDLGR</sequence>
<evidence type="ECO:0000256" key="3">
    <source>
        <dbReference type="ARBA" id="ARBA00023315"/>
    </source>
</evidence>
<evidence type="ECO:0000259" key="5">
    <source>
        <dbReference type="SMART" id="SM00563"/>
    </source>
</evidence>
<name>A0ABT5A2I3_9CYAN</name>
<dbReference type="SUPFAM" id="SSF69593">
    <property type="entry name" value="Glycerol-3-phosphate (1)-acyltransferase"/>
    <property type="match status" value="1"/>
</dbReference>
<dbReference type="NCBIfam" id="TIGR00530">
    <property type="entry name" value="AGP_acyltrn"/>
    <property type="match status" value="1"/>
</dbReference>
<keyword evidence="4" id="KW-0443">Lipid metabolism</keyword>
<comment type="domain">
    <text evidence="4">The HXXXXD motif is essential for acyltransferase activity and may constitute the binding site for the phosphate moiety of the glycerol-3-phosphate.</text>
</comment>
<dbReference type="PANTHER" id="PTHR10434:SF11">
    <property type="entry name" value="1-ACYL-SN-GLYCEROL-3-PHOSPHATE ACYLTRANSFERASE"/>
    <property type="match status" value="1"/>
</dbReference>
<feature type="domain" description="Phospholipid/glycerol acyltransferase" evidence="5">
    <location>
        <begin position="46"/>
        <end position="158"/>
    </location>
</feature>
<dbReference type="InterPro" id="IPR004552">
    <property type="entry name" value="AGP_acyltrans"/>
</dbReference>
<proteinExistence type="inferred from homology"/>
<dbReference type="GO" id="GO:0016746">
    <property type="term" value="F:acyltransferase activity"/>
    <property type="evidence" value="ECO:0007669"/>
    <property type="project" value="UniProtKB-KW"/>
</dbReference>
<evidence type="ECO:0000256" key="1">
    <source>
        <dbReference type="ARBA" id="ARBA00008655"/>
    </source>
</evidence>
<keyword evidence="7" id="KW-1185">Reference proteome</keyword>
<dbReference type="InterPro" id="IPR002123">
    <property type="entry name" value="Plipid/glycerol_acylTrfase"/>
</dbReference>
<comment type="caution">
    <text evidence="6">The sequence shown here is derived from an EMBL/GenBank/DDBJ whole genome shotgun (WGS) entry which is preliminary data.</text>
</comment>